<accession>A0AAQ1JUS0</accession>
<reference evidence="1 2" key="1">
    <citation type="submission" date="2016-10" db="EMBL/GenBank/DDBJ databases">
        <authorList>
            <person name="Varghese N."/>
            <person name="Submissions S."/>
        </authorList>
    </citation>
    <scope>NUCLEOTIDE SEQUENCE [LARGE SCALE GENOMIC DNA]</scope>
    <source>
        <strain evidence="1 2">LMG 22274</strain>
    </source>
</reference>
<evidence type="ECO:0000313" key="1">
    <source>
        <dbReference type="EMBL" id="SEJ83651.1"/>
    </source>
</evidence>
<organism evidence="1 2">
    <name type="scientific">Paraburkholderia tropica</name>
    <dbReference type="NCBI Taxonomy" id="92647"/>
    <lineage>
        <taxon>Bacteria</taxon>
        <taxon>Pseudomonadati</taxon>
        <taxon>Pseudomonadota</taxon>
        <taxon>Betaproteobacteria</taxon>
        <taxon>Burkholderiales</taxon>
        <taxon>Burkholderiaceae</taxon>
        <taxon>Paraburkholderia</taxon>
    </lineage>
</organism>
<dbReference type="Proteomes" id="UP000183529">
    <property type="component" value="Unassembled WGS sequence"/>
</dbReference>
<gene>
    <name evidence="1" type="ORF">SAMN05216550_10994</name>
</gene>
<dbReference type="EMBL" id="FNZM01000009">
    <property type="protein sequence ID" value="SEJ83651.1"/>
    <property type="molecule type" value="Genomic_DNA"/>
</dbReference>
<comment type="caution">
    <text evidence="1">The sequence shown here is derived from an EMBL/GenBank/DDBJ whole genome shotgun (WGS) entry which is preliminary data.</text>
</comment>
<proteinExistence type="predicted"/>
<dbReference type="AlphaFoldDB" id="A0AAQ1JUS0"/>
<evidence type="ECO:0000313" key="2">
    <source>
        <dbReference type="Proteomes" id="UP000183529"/>
    </source>
</evidence>
<name>A0AAQ1JUS0_9BURK</name>
<protein>
    <submittedName>
        <fullName evidence="1">Uncharacterized protein</fullName>
    </submittedName>
</protein>
<sequence>MHDLPTLSSFAPGAPDAALASPPPLLRIAPHQVHWIALRRGAALVAVEGALCVTYRDAALALAGHVAPLQARRLDEGERYPISDRGWYGLSGVERDAAGVLIVPAAASPLVAWARRWIARLAGVTRLRKAPPRPDRHRYTS</sequence>